<dbReference type="STRING" id="1043002.A0A074Y2N7"/>
<dbReference type="InterPro" id="IPR014729">
    <property type="entry name" value="Rossmann-like_a/b/a_fold"/>
</dbReference>
<dbReference type="PROSITE" id="PS00178">
    <property type="entry name" value="AA_TRNA_LIGASE_I"/>
    <property type="match status" value="1"/>
</dbReference>
<dbReference type="InterPro" id="IPR001412">
    <property type="entry name" value="aa-tRNA-synth_I_CS"/>
</dbReference>
<evidence type="ECO:0000256" key="4">
    <source>
        <dbReference type="ARBA" id="ARBA00022840"/>
    </source>
</evidence>
<dbReference type="SUPFAM" id="SSF52374">
    <property type="entry name" value="Nucleotidylyl transferase"/>
    <property type="match status" value="1"/>
</dbReference>
<dbReference type="CDD" id="cd00805">
    <property type="entry name" value="TyrRS_core"/>
    <property type="match status" value="1"/>
</dbReference>
<dbReference type="Gene3D" id="3.40.50.620">
    <property type="entry name" value="HUPs"/>
    <property type="match status" value="1"/>
</dbReference>
<dbReference type="PANTHER" id="PTHR11766">
    <property type="entry name" value="TYROSYL-TRNA SYNTHETASE"/>
    <property type="match status" value="1"/>
</dbReference>
<dbReference type="RefSeq" id="XP_029757338.1">
    <property type="nucleotide sequence ID" value="XM_029901152.1"/>
</dbReference>
<dbReference type="InterPro" id="IPR002307">
    <property type="entry name" value="Tyr-tRNA-ligase"/>
</dbReference>
<accession>A0A074Y2N7</accession>
<dbReference type="GO" id="GO:0006437">
    <property type="term" value="P:tyrosyl-tRNA aminoacylation"/>
    <property type="evidence" value="ECO:0007669"/>
    <property type="project" value="InterPro"/>
</dbReference>
<evidence type="ECO:0000256" key="1">
    <source>
        <dbReference type="ARBA" id="ARBA00005594"/>
    </source>
</evidence>
<dbReference type="Gene3D" id="3.10.290.10">
    <property type="entry name" value="RNA-binding S4 domain"/>
    <property type="match status" value="1"/>
</dbReference>
<evidence type="ECO:0000256" key="6">
    <source>
        <dbReference type="ARBA" id="ARBA00023146"/>
    </source>
</evidence>
<proteinExistence type="inferred from homology"/>
<dbReference type="GO" id="GO:0005524">
    <property type="term" value="F:ATP binding"/>
    <property type="evidence" value="ECO:0007669"/>
    <property type="project" value="UniProtKB-KW"/>
</dbReference>
<feature type="domain" description="Tyrosyl-tRNA synthetase C-terminal" evidence="9">
    <location>
        <begin position="424"/>
        <end position="534"/>
    </location>
</feature>
<comment type="catalytic activity">
    <reaction evidence="7 8">
        <text>tRNA(Tyr) + L-tyrosine + ATP = L-tyrosyl-tRNA(Tyr) + AMP + diphosphate + H(+)</text>
        <dbReference type="Rhea" id="RHEA:10220"/>
        <dbReference type="Rhea" id="RHEA-COMP:9706"/>
        <dbReference type="Rhea" id="RHEA-COMP:9707"/>
        <dbReference type="ChEBI" id="CHEBI:15378"/>
        <dbReference type="ChEBI" id="CHEBI:30616"/>
        <dbReference type="ChEBI" id="CHEBI:33019"/>
        <dbReference type="ChEBI" id="CHEBI:58315"/>
        <dbReference type="ChEBI" id="CHEBI:78442"/>
        <dbReference type="ChEBI" id="CHEBI:78536"/>
        <dbReference type="ChEBI" id="CHEBI:456215"/>
        <dbReference type="EC" id="6.1.1.1"/>
    </reaction>
</comment>
<dbReference type="Pfam" id="PF00579">
    <property type="entry name" value="tRNA-synt_1b"/>
    <property type="match status" value="1"/>
</dbReference>
<sequence>MRGPTLWRSRSLQPLRPYVCGDCISRSGLRRSSQNAVAGSNDALKSWDEQAQKTRAGDRKSLLTVLEERGYVKDLAGDRNALDKLLTDKRIGAYSGIDPTAPSLHLGHLLPMMVLFWMYIHGHKAVSIIGGATAKIGDPTGRLISRQEMDRNTRSSNLVSLHNCVRGMWKSVERYAERHGYPKDKAWSKSIQNNSVWLGKLNIIDFLSDAGTVARMGAMLGRDTVKNKMAQGDGMSYAEFTYPLLQAYDWWHLYQSGVQVQIGGSDQYGNIVAGIDLIKHLTPRPSTSPETKQLSGPFGLTVPLLTTAAGAKFGKSAGNAIWLDKTMTSPFELYGFLVRSADADVERYLKLFTFLPLEHIAAVMTEHEADPSQRKAQHLLAREVVDLVHGTEEAQNTQNQHTFSRRPNLQSLQAEAENSKDSLNRLYLPQSLVQGKQPARILYHAGLAKSNSDGTRMVNSGGAYIGSQTSEQEAATEGELKFRSLKGVTSSVITEMMEKSNVLVLRTGKWNVKLVEVISDAEFEQKGLSAPGWEEFKEARDASSS</sequence>
<keyword evidence="11" id="KW-1185">Reference proteome</keyword>
<dbReference type="AlphaFoldDB" id="A0A074Y2N7"/>
<dbReference type="GO" id="GO:0005829">
    <property type="term" value="C:cytosol"/>
    <property type="evidence" value="ECO:0007669"/>
    <property type="project" value="TreeGrafter"/>
</dbReference>
<protein>
    <recommendedName>
        <fullName evidence="8">Tyrosine--tRNA ligase</fullName>
        <ecNumber evidence="8">6.1.1.1</ecNumber>
    </recommendedName>
    <alternativeName>
        <fullName evidence="8">Tyrosyl-tRNA synthetase</fullName>
    </alternativeName>
</protein>
<evidence type="ECO:0000256" key="5">
    <source>
        <dbReference type="ARBA" id="ARBA00022917"/>
    </source>
</evidence>
<reference evidence="10 11" key="1">
    <citation type="journal article" date="2014" name="BMC Genomics">
        <title>Genome sequencing of four Aureobasidium pullulans varieties: biotechnological potential, stress tolerance, and description of new species.</title>
        <authorList>
            <person name="Gostin Ar C."/>
            <person name="Ohm R.A."/>
            <person name="Kogej T."/>
            <person name="Sonjak S."/>
            <person name="Turk M."/>
            <person name="Zajc J."/>
            <person name="Zalar P."/>
            <person name="Grube M."/>
            <person name="Sun H."/>
            <person name="Han J."/>
            <person name="Sharma A."/>
            <person name="Chiniquy J."/>
            <person name="Ngan C.Y."/>
            <person name="Lipzen A."/>
            <person name="Barry K."/>
            <person name="Grigoriev I.V."/>
            <person name="Gunde-Cimerman N."/>
        </authorList>
    </citation>
    <scope>NUCLEOTIDE SEQUENCE [LARGE SCALE GENOMIC DNA]</scope>
    <source>
        <strain evidence="10 11">EXF-150</strain>
    </source>
</reference>
<evidence type="ECO:0000256" key="8">
    <source>
        <dbReference type="RuleBase" id="RU361234"/>
    </source>
</evidence>
<evidence type="ECO:0000256" key="7">
    <source>
        <dbReference type="ARBA" id="ARBA00048248"/>
    </source>
</evidence>
<gene>
    <name evidence="10" type="ORF">M438DRAFT_280186</name>
</gene>
<keyword evidence="5 8" id="KW-0648">Protein biosynthesis</keyword>
<evidence type="ECO:0000256" key="3">
    <source>
        <dbReference type="ARBA" id="ARBA00022741"/>
    </source>
</evidence>
<dbReference type="Gene3D" id="1.10.240.10">
    <property type="entry name" value="Tyrosyl-Transfer RNA Synthetase"/>
    <property type="match status" value="1"/>
</dbReference>
<comment type="similarity">
    <text evidence="1 8">Belongs to the class-I aminoacyl-tRNA synthetase family.</text>
</comment>
<name>A0A074Y2N7_AURPU</name>
<organism evidence="10 11">
    <name type="scientific">Aureobasidium pullulans EXF-150</name>
    <dbReference type="NCBI Taxonomy" id="1043002"/>
    <lineage>
        <taxon>Eukaryota</taxon>
        <taxon>Fungi</taxon>
        <taxon>Dikarya</taxon>
        <taxon>Ascomycota</taxon>
        <taxon>Pezizomycotina</taxon>
        <taxon>Dothideomycetes</taxon>
        <taxon>Dothideomycetidae</taxon>
        <taxon>Dothideales</taxon>
        <taxon>Saccotheciaceae</taxon>
        <taxon>Aureobasidium</taxon>
    </lineage>
</organism>
<dbReference type="InterPro" id="IPR002305">
    <property type="entry name" value="aa-tRNA-synth_Ic"/>
</dbReference>
<evidence type="ECO:0000313" key="10">
    <source>
        <dbReference type="EMBL" id="KEQ81151.1"/>
    </source>
</evidence>
<dbReference type="InterPro" id="IPR036986">
    <property type="entry name" value="S4_RNA-bd_sf"/>
</dbReference>
<evidence type="ECO:0000259" key="9">
    <source>
        <dbReference type="Pfam" id="PF16714"/>
    </source>
</evidence>
<dbReference type="OrthoDB" id="337870at2759"/>
<dbReference type="EMBL" id="KL584993">
    <property type="protein sequence ID" value="KEQ81151.1"/>
    <property type="molecule type" value="Genomic_DNA"/>
</dbReference>
<dbReference type="GO" id="GO:0003723">
    <property type="term" value="F:RNA binding"/>
    <property type="evidence" value="ECO:0007669"/>
    <property type="project" value="InterPro"/>
</dbReference>
<dbReference type="PRINTS" id="PR01040">
    <property type="entry name" value="TRNASYNTHTYR"/>
</dbReference>
<evidence type="ECO:0000256" key="2">
    <source>
        <dbReference type="ARBA" id="ARBA00022598"/>
    </source>
</evidence>
<dbReference type="PANTHER" id="PTHR11766:SF0">
    <property type="entry name" value="TYROSINE--TRNA LIGASE, MITOCHONDRIAL"/>
    <property type="match status" value="1"/>
</dbReference>
<dbReference type="FunFam" id="1.10.240.10:FF:000001">
    <property type="entry name" value="Tyrosine--tRNA ligase"/>
    <property type="match status" value="1"/>
</dbReference>
<keyword evidence="3 8" id="KW-0547">Nucleotide-binding</keyword>
<dbReference type="GO" id="GO:0005739">
    <property type="term" value="C:mitochondrion"/>
    <property type="evidence" value="ECO:0007669"/>
    <property type="project" value="TreeGrafter"/>
</dbReference>
<dbReference type="GO" id="GO:0004831">
    <property type="term" value="F:tyrosine-tRNA ligase activity"/>
    <property type="evidence" value="ECO:0007669"/>
    <property type="project" value="UniProtKB-EC"/>
</dbReference>
<dbReference type="InterPro" id="IPR032005">
    <property type="entry name" value="TyrRSs_C"/>
</dbReference>
<dbReference type="GeneID" id="40743458"/>
<evidence type="ECO:0000313" key="11">
    <source>
        <dbReference type="Proteomes" id="UP000030706"/>
    </source>
</evidence>
<keyword evidence="2 8" id="KW-0436">Ligase</keyword>
<dbReference type="HOGENOM" id="CLU_024003_4_0_1"/>
<dbReference type="NCBIfam" id="TIGR00234">
    <property type="entry name" value="tyrS"/>
    <property type="match status" value="1"/>
</dbReference>
<dbReference type="FunFam" id="3.40.50.620:FF:000227">
    <property type="entry name" value="Tyrosine--tRNA ligase"/>
    <property type="match status" value="1"/>
</dbReference>
<dbReference type="InterPro" id="IPR024088">
    <property type="entry name" value="Tyr-tRNA-ligase_bac-type"/>
</dbReference>
<keyword evidence="4 8" id="KW-0067">ATP-binding</keyword>
<keyword evidence="6 8" id="KW-0030">Aminoacyl-tRNA synthetase</keyword>
<dbReference type="EC" id="6.1.1.1" evidence="8"/>
<dbReference type="Pfam" id="PF16714">
    <property type="entry name" value="TyrRSs_C"/>
    <property type="match status" value="1"/>
</dbReference>
<dbReference type="Proteomes" id="UP000030706">
    <property type="component" value="Unassembled WGS sequence"/>
</dbReference>